<dbReference type="Proteomes" id="UP000626092">
    <property type="component" value="Unassembled WGS sequence"/>
</dbReference>
<accession>A0A834GN19</accession>
<name>A0A834GN19_RHOSS</name>
<evidence type="ECO:0000313" key="6">
    <source>
        <dbReference type="Proteomes" id="UP000626092"/>
    </source>
</evidence>
<protein>
    <recommendedName>
        <fullName evidence="4">Longin domain-containing protein</fullName>
    </recommendedName>
</protein>
<dbReference type="InterPro" id="IPR044783">
    <property type="entry name" value="PHYL"/>
</dbReference>
<dbReference type="PANTHER" id="PTHR47461:SF1">
    <property type="entry name" value="PHYTOLONGIN PHYL1.2"/>
    <property type="match status" value="1"/>
</dbReference>
<comment type="subcellular location">
    <subcellularLocation>
        <location evidence="1">Membrane</location>
    </subcellularLocation>
</comment>
<gene>
    <name evidence="5" type="ORF">RHSIM_Rhsim08G0125100</name>
</gene>
<comment type="caution">
    <text evidence="5">The sequence shown here is derived from an EMBL/GenBank/DDBJ whole genome shotgun (WGS) entry which is preliminary data.</text>
</comment>
<evidence type="ECO:0000313" key="5">
    <source>
        <dbReference type="EMBL" id="KAF7135196.1"/>
    </source>
</evidence>
<dbReference type="EMBL" id="WJXA01000008">
    <property type="protein sequence ID" value="KAF7135196.1"/>
    <property type="molecule type" value="Genomic_DNA"/>
</dbReference>
<keyword evidence="6" id="KW-1185">Reference proteome</keyword>
<evidence type="ECO:0000259" key="4">
    <source>
        <dbReference type="SMART" id="SM01270"/>
    </source>
</evidence>
<dbReference type="SMART" id="SM01270">
    <property type="entry name" value="Longin"/>
    <property type="match status" value="1"/>
</dbReference>
<evidence type="ECO:0000256" key="1">
    <source>
        <dbReference type="ARBA" id="ARBA00004370"/>
    </source>
</evidence>
<dbReference type="OrthoDB" id="1871923at2759"/>
<feature type="domain" description="Longin" evidence="4">
    <location>
        <begin position="35"/>
        <end position="121"/>
    </location>
</feature>
<dbReference type="Gene3D" id="3.30.450.50">
    <property type="entry name" value="Longin domain"/>
    <property type="match status" value="1"/>
</dbReference>
<dbReference type="InterPro" id="IPR011012">
    <property type="entry name" value="Longin-like_dom_sf"/>
</dbReference>
<dbReference type="SUPFAM" id="SSF64356">
    <property type="entry name" value="SNARE-like"/>
    <property type="match status" value="1"/>
</dbReference>
<dbReference type="PANTHER" id="PTHR47461">
    <property type="entry name" value="PHYTOLONGIN PHYL1.2"/>
    <property type="match status" value="1"/>
</dbReference>
<dbReference type="GO" id="GO:0016020">
    <property type="term" value="C:membrane"/>
    <property type="evidence" value="ECO:0007669"/>
    <property type="project" value="UniProtKB-SubCell"/>
</dbReference>
<proteinExistence type="inferred from homology"/>
<dbReference type="AlphaFoldDB" id="A0A834GN19"/>
<evidence type="ECO:0000256" key="2">
    <source>
        <dbReference type="ARBA" id="ARBA00008025"/>
    </source>
</evidence>
<sequence length="266" mass="30090">MSMAPIQKTVQYCCVSKDGRILYAHRSGDQEIEKLAALCLERTPPYHKWYFQTMGKKTFGFLAEDGYVYFAIVQEGVGNSGVLRFLEQVRDEVRKLSNRSFLSRNKSSLRSLCIQEQLAPFVYQLITSLEHVSQTACNEWPVEACSPHHAELSPSLTYDANGQVETAASTKLPLLVSKSNKQEKKKKKKMMMMKDHVIAMRDIELEEHHTSTDRGVVKVDTGTLESDCESGVPSTVSLHKDLALMRTRSVNSHLLPLYYQALSKLN</sequence>
<dbReference type="InterPro" id="IPR010908">
    <property type="entry name" value="Longin_dom"/>
</dbReference>
<organism evidence="5 6">
    <name type="scientific">Rhododendron simsii</name>
    <name type="common">Sims's rhododendron</name>
    <dbReference type="NCBI Taxonomy" id="118357"/>
    <lineage>
        <taxon>Eukaryota</taxon>
        <taxon>Viridiplantae</taxon>
        <taxon>Streptophyta</taxon>
        <taxon>Embryophyta</taxon>
        <taxon>Tracheophyta</taxon>
        <taxon>Spermatophyta</taxon>
        <taxon>Magnoliopsida</taxon>
        <taxon>eudicotyledons</taxon>
        <taxon>Gunneridae</taxon>
        <taxon>Pentapetalae</taxon>
        <taxon>asterids</taxon>
        <taxon>Ericales</taxon>
        <taxon>Ericaceae</taxon>
        <taxon>Ericoideae</taxon>
        <taxon>Rhodoreae</taxon>
        <taxon>Rhododendron</taxon>
    </lineage>
</organism>
<reference evidence="5" key="1">
    <citation type="submission" date="2019-11" db="EMBL/GenBank/DDBJ databases">
        <authorList>
            <person name="Liu Y."/>
            <person name="Hou J."/>
            <person name="Li T.-Q."/>
            <person name="Guan C.-H."/>
            <person name="Wu X."/>
            <person name="Wu H.-Z."/>
            <person name="Ling F."/>
            <person name="Zhang R."/>
            <person name="Shi X.-G."/>
            <person name="Ren J.-P."/>
            <person name="Chen E.-F."/>
            <person name="Sun J.-M."/>
        </authorList>
    </citation>
    <scope>NUCLEOTIDE SEQUENCE</scope>
    <source>
        <strain evidence="5">Adult_tree_wgs_1</strain>
        <tissue evidence="5">Leaves</tissue>
    </source>
</reference>
<keyword evidence="3" id="KW-0472">Membrane</keyword>
<comment type="similarity">
    <text evidence="2">Belongs to the synaptobrevin family.</text>
</comment>
<evidence type="ECO:0000256" key="3">
    <source>
        <dbReference type="ARBA" id="ARBA00023136"/>
    </source>
</evidence>